<proteinExistence type="predicted"/>
<evidence type="ECO:0000313" key="1">
    <source>
        <dbReference type="EMBL" id="GFH46260.1"/>
    </source>
</evidence>
<evidence type="ECO:0000313" key="2">
    <source>
        <dbReference type="Proteomes" id="UP001054902"/>
    </source>
</evidence>
<dbReference type="EMBL" id="BLLK01000022">
    <property type="protein sequence ID" value="GFH46260.1"/>
    <property type="molecule type" value="Genomic_DNA"/>
</dbReference>
<comment type="caution">
    <text evidence="1">The sequence shown here is derived from an EMBL/GenBank/DDBJ whole genome shotgun (WGS) entry which is preliminary data.</text>
</comment>
<dbReference type="AlphaFoldDB" id="A0AAD3CKD2"/>
<name>A0AAD3CKD2_9STRA</name>
<reference evidence="1 2" key="1">
    <citation type="journal article" date="2021" name="Sci. Rep.">
        <title>The genome of the diatom Chaetoceros tenuissimus carries an ancient integrated fragment of an extant virus.</title>
        <authorList>
            <person name="Hongo Y."/>
            <person name="Kimura K."/>
            <person name="Takaki Y."/>
            <person name="Yoshida Y."/>
            <person name="Baba S."/>
            <person name="Kobayashi G."/>
            <person name="Nagasaki K."/>
            <person name="Hano T."/>
            <person name="Tomaru Y."/>
        </authorList>
    </citation>
    <scope>NUCLEOTIDE SEQUENCE [LARGE SCALE GENOMIC DNA]</scope>
    <source>
        <strain evidence="1 2">NIES-3715</strain>
    </source>
</reference>
<dbReference type="Proteomes" id="UP001054902">
    <property type="component" value="Unassembled WGS sequence"/>
</dbReference>
<accession>A0AAD3CKD2</accession>
<organism evidence="1 2">
    <name type="scientific">Chaetoceros tenuissimus</name>
    <dbReference type="NCBI Taxonomy" id="426638"/>
    <lineage>
        <taxon>Eukaryota</taxon>
        <taxon>Sar</taxon>
        <taxon>Stramenopiles</taxon>
        <taxon>Ochrophyta</taxon>
        <taxon>Bacillariophyta</taxon>
        <taxon>Coscinodiscophyceae</taxon>
        <taxon>Chaetocerotophycidae</taxon>
        <taxon>Chaetocerotales</taxon>
        <taxon>Chaetocerotaceae</taxon>
        <taxon>Chaetoceros</taxon>
    </lineage>
</organism>
<sequence>MAIILEDDALLTDEFAQHWRQYAATAPSDWSILQLTTNNDRVNKRELHNHNDYWINWNTFHWGTIAYVINRKGMKEILDKTYMRDQSAWELKEPHILVADELIYHFVSRTYTSTYPLIAGRDVDKGNNEALTFGRSTSRPMLEDAKPRDEIIAVVMSLRCEHEDDIIEGLETLKVDMAMLARSNPKSSWFVNVVLVDEKLSPIFETHSVKLPSHHLHFFVSVNEKRFDKFFFVPRNKYYLEDYEYVLFKDNDIHLSGFAWNTFMDLKKDAIIAGPFINKISKAFRRKWKMSYKQNEYVIFQDSSLFNHYTHTSYLDMSMFDSNLLAMQIVLMKTDFFAWFFDQIETYMDEEVA</sequence>
<keyword evidence="2" id="KW-1185">Reference proteome</keyword>
<protein>
    <submittedName>
        <fullName evidence="1">Uncharacterized protein</fullName>
    </submittedName>
</protein>
<gene>
    <name evidence="1" type="ORF">CTEN210_02734</name>
</gene>